<sequence length="214" mass="23054">MDRRKALKNIGWGLGYAAATPAVFSLLKSCKEAAPTWTPEFFSMDEGKALTHLVDILLPKTDTPSASELGLHVFVDGFNKEVVPVAQQQFVKMLFGKFLEKSVADSGKETAADLNAADLQATLATALDVDKTAKKAHNEAVAEFMEAVEAGGSPKLADETAHFTFADGLRNTCIWAFKNTEEIGKNQLAYLPVPGEYIACGDLNELTGGKAWTL</sequence>
<dbReference type="EMBL" id="NBWU01000001">
    <property type="protein sequence ID" value="PCE66337.1"/>
    <property type="molecule type" value="Genomic_DNA"/>
</dbReference>
<accession>A0A2A4GCK0</accession>
<dbReference type="RefSeq" id="WP_097441858.1">
    <property type="nucleotide sequence ID" value="NZ_NBWU01000001.1"/>
</dbReference>
<proteinExistence type="predicted"/>
<keyword evidence="2" id="KW-1185">Reference proteome</keyword>
<dbReference type="OrthoDB" id="6385145at2"/>
<name>A0A2A4GCK0_9FLAO</name>
<evidence type="ECO:0000313" key="2">
    <source>
        <dbReference type="Proteomes" id="UP000219559"/>
    </source>
</evidence>
<dbReference type="AlphaFoldDB" id="A0A2A4GCK0"/>
<evidence type="ECO:0008006" key="3">
    <source>
        <dbReference type="Google" id="ProtNLM"/>
    </source>
</evidence>
<dbReference type="InterPro" id="IPR027056">
    <property type="entry name" value="Gluconate_2DH_su3"/>
</dbReference>
<comment type="caution">
    <text evidence="1">The sequence shown here is derived from an EMBL/GenBank/DDBJ whole genome shotgun (WGS) entry which is preliminary data.</text>
</comment>
<organism evidence="1 2">
    <name type="scientific">Sediminicola luteus</name>
    <dbReference type="NCBI Taxonomy" id="319238"/>
    <lineage>
        <taxon>Bacteria</taxon>
        <taxon>Pseudomonadati</taxon>
        <taxon>Bacteroidota</taxon>
        <taxon>Flavobacteriia</taxon>
        <taxon>Flavobacteriales</taxon>
        <taxon>Flavobacteriaceae</taxon>
        <taxon>Sediminicola</taxon>
    </lineage>
</organism>
<protein>
    <recommendedName>
        <fullName evidence="3">Gluconate 2-dehydrogenase subunit 3 family protein</fullName>
    </recommendedName>
</protein>
<evidence type="ECO:0000313" key="1">
    <source>
        <dbReference type="EMBL" id="PCE66337.1"/>
    </source>
</evidence>
<dbReference type="Proteomes" id="UP000219559">
    <property type="component" value="Unassembled WGS sequence"/>
</dbReference>
<dbReference type="Pfam" id="PF13618">
    <property type="entry name" value="Gluconate_2-dh3"/>
    <property type="match status" value="1"/>
</dbReference>
<reference evidence="1 2" key="1">
    <citation type="submission" date="2017-04" db="EMBL/GenBank/DDBJ databases">
        <title>A new member of the family Flavobacteriaceae isolated from ascidians.</title>
        <authorList>
            <person name="Chen L."/>
        </authorList>
    </citation>
    <scope>NUCLEOTIDE SEQUENCE [LARGE SCALE GENOMIC DNA]</scope>
    <source>
        <strain evidence="1 2">HQA918</strain>
    </source>
</reference>
<gene>
    <name evidence="1" type="ORF">B7P33_03295</name>
</gene>